<evidence type="ECO:0000256" key="1">
    <source>
        <dbReference type="ARBA" id="ARBA00010574"/>
    </source>
</evidence>
<evidence type="ECO:0000313" key="4">
    <source>
        <dbReference type="EMBL" id="PSK85300.1"/>
    </source>
</evidence>
<gene>
    <name evidence="2 3" type="primary">rsfS</name>
    <name evidence="4" type="ORF">CLV93_101253</name>
    <name evidence="3" type="ORF">JCM18694_01680</name>
</gene>
<accession>A0A2P8CK03</accession>
<evidence type="ECO:0000313" key="5">
    <source>
        <dbReference type="Proteomes" id="UP000240621"/>
    </source>
</evidence>
<dbReference type="GO" id="GO:0090071">
    <property type="term" value="P:negative regulation of ribosome biogenesis"/>
    <property type="evidence" value="ECO:0007669"/>
    <property type="project" value="UniProtKB-UniRule"/>
</dbReference>
<comment type="similarity">
    <text evidence="1 2">Belongs to the Iojap/RsfS family.</text>
</comment>
<dbReference type="GO" id="GO:0005737">
    <property type="term" value="C:cytoplasm"/>
    <property type="evidence" value="ECO:0007669"/>
    <property type="project" value="UniProtKB-SubCell"/>
</dbReference>
<protein>
    <recommendedName>
        <fullName evidence="2">Ribosomal silencing factor RsfS</fullName>
    </recommendedName>
</protein>
<dbReference type="Gene3D" id="3.30.460.10">
    <property type="entry name" value="Beta Polymerase, domain 2"/>
    <property type="match status" value="1"/>
</dbReference>
<evidence type="ECO:0000313" key="6">
    <source>
        <dbReference type="Proteomes" id="UP000396862"/>
    </source>
</evidence>
<comment type="subunit">
    <text evidence="2">Interacts with ribosomal protein uL14 (rplN).</text>
</comment>
<comment type="caution">
    <text evidence="4">The sequence shown here is derived from an EMBL/GenBank/DDBJ whole genome shotgun (WGS) entry which is preliminary data.</text>
</comment>
<evidence type="ECO:0000256" key="2">
    <source>
        <dbReference type="HAMAP-Rule" id="MF_01477"/>
    </source>
</evidence>
<name>A0A2P8CK03_9BACT</name>
<dbReference type="Proteomes" id="UP000396862">
    <property type="component" value="Unassembled WGS sequence"/>
</dbReference>
<dbReference type="AlphaFoldDB" id="A0A2P8CK03"/>
<dbReference type="Pfam" id="PF02410">
    <property type="entry name" value="RsfS"/>
    <property type="match status" value="1"/>
</dbReference>
<dbReference type="PANTHER" id="PTHR21043">
    <property type="entry name" value="IOJAP SUPERFAMILY ORTHOLOG"/>
    <property type="match status" value="1"/>
</dbReference>
<dbReference type="HAMAP" id="MF_01477">
    <property type="entry name" value="Iojap_RsfS"/>
    <property type="match status" value="1"/>
</dbReference>
<dbReference type="EMBL" id="PYGC01000001">
    <property type="protein sequence ID" value="PSK85300.1"/>
    <property type="molecule type" value="Genomic_DNA"/>
</dbReference>
<proteinExistence type="inferred from homology"/>
<comment type="subcellular location">
    <subcellularLocation>
        <location evidence="2">Cytoplasm</location>
    </subcellularLocation>
</comment>
<dbReference type="EMBL" id="BLAU01000001">
    <property type="protein sequence ID" value="GET19922.1"/>
    <property type="molecule type" value="Genomic_DNA"/>
</dbReference>
<sequence length="125" mass="14665">MVNKTRNSDSEHLIEAIVEGIRRKKGLDIINIDMKKLGNTECDNFIICHGNSNTHTDSIAHSVEETVEEIENTRVWHKDGYQNAQWILLDYGDVMVHVFQEQYRRFYDLEELWADARIIQIESES</sequence>
<dbReference type="InterPro" id="IPR004394">
    <property type="entry name" value="Iojap/RsfS/C7orf30"/>
</dbReference>
<keyword evidence="2" id="KW-0810">Translation regulation</keyword>
<dbReference type="InterPro" id="IPR043519">
    <property type="entry name" value="NT_sf"/>
</dbReference>
<dbReference type="GO" id="GO:0042256">
    <property type="term" value="P:cytosolic ribosome assembly"/>
    <property type="evidence" value="ECO:0007669"/>
    <property type="project" value="UniProtKB-UniRule"/>
</dbReference>
<keyword evidence="2" id="KW-0963">Cytoplasm</keyword>
<comment type="function">
    <text evidence="2">Functions as a ribosomal silencing factor. Interacts with ribosomal protein uL14 (rplN), blocking formation of intersubunit bridge B8. Prevents association of the 30S and 50S ribosomal subunits and the formation of functional ribosomes, thus repressing translation.</text>
</comment>
<dbReference type="GO" id="GO:0017148">
    <property type="term" value="P:negative regulation of translation"/>
    <property type="evidence" value="ECO:0007669"/>
    <property type="project" value="UniProtKB-UniRule"/>
</dbReference>
<dbReference type="RefSeq" id="WP_106540356.1">
    <property type="nucleotide sequence ID" value="NZ_BLAU01000001.1"/>
</dbReference>
<dbReference type="NCBIfam" id="TIGR00090">
    <property type="entry name" value="rsfS_iojap_ybeB"/>
    <property type="match status" value="1"/>
</dbReference>
<dbReference type="Proteomes" id="UP000240621">
    <property type="component" value="Unassembled WGS sequence"/>
</dbReference>
<evidence type="ECO:0000313" key="3">
    <source>
        <dbReference type="EMBL" id="GET19922.1"/>
    </source>
</evidence>
<dbReference type="PANTHER" id="PTHR21043:SF0">
    <property type="entry name" value="MITOCHONDRIAL ASSEMBLY OF RIBOSOMAL LARGE SUBUNIT PROTEIN 1"/>
    <property type="match status" value="1"/>
</dbReference>
<dbReference type="OrthoDB" id="9793681at2"/>
<organism evidence="4 5">
    <name type="scientific">Prolixibacter denitrificans</name>
    <dbReference type="NCBI Taxonomy" id="1541063"/>
    <lineage>
        <taxon>Bacteria</taxon>
        <taxon>Pseudomonadati</taxon>
        <taxon>Bacteroidota</taxon>
        <taxon>Bacteroidia</taxon>
        <taxon>Marinilabiliales</taxon>
        <taxon>Prolixibacteraceae</taxon>
        <taxon>Prolixibacter</taxon>
    </lineage>
</organism>
<reference evidence="4 5" key="1">
    <citation type="submission" date="2018-03" db="EMBL/GenBank/DDBJ databases">
        <title>Genomic Encyclopedia of Archaeal and Bacterial Type Strains, Phase II (KMG-II): from individual species to whole genera.</title>
        <authorList>
            <person name="Goeker M."/>
        </authorList>
    </citation>
    <scope>NUCLEOTIDE SEQUENCE [LARGE SCALE GENOMIC DNA]</scope>
    <source>
        <strain evidence="4 5">DSM 27267</strain>
    </source>
</reference>
<keyword evidence="2" id="KW-0678">Repressor</keyword>
<dbReference type="GO" id="GO:0043023">
    <property type="term" value="F:ribosomal large subunit binding"/>
    <property type="evidence" value="ECO:0007669"/>
    <property type="project" value="TreeGrafter"/>
</dbReference>
<keyword evidence="6" id="KW-1185">Reference proteome</keyword>
<reference evidence="3 6" key="2">
    <citation type="submission" date="2019-10" db="EMBL/GenBank/DDBJ databases">
        <title>Prolixibacter strains distinguished by the presence of nitrate reductase genes were adept at nitrate-dependent anaerobic corrosion of metallic iron and carbon steel.</title>
        <authorList>
            <person name="Iino T."/>
            <person name="Shono N."/>
            <person name="Ito K."/>
            <person name="Nakamura R."/>
            <person name="Sueoka K."/>
            <person name="Harayama S."/>
            <person name="Ohkuma M."/>
        </authorList>
    </citation>
    <scope>NUCLEOTIDE SEQUENCE [LARGE SCALE GENOMIC DNA]</scope>
    <source>
        <strain evidence="3 6">MIC1-1</strain>
    </source>
</reference>
<dbReference type="SUPFAM" id="SSF81301">
    <property type="entry name" value="Nucleotidyltransferase"/>
    <property type="match status" value="1"/>
</dbReference>